<keyword evidence="2" id="KW-1185">Reference proteome</keyword>
<name>A0AAD6WD40_9ROSI</name>
<reference evidence="1" key="1">
    <citation type="journal article" date="2023" name="Mol. Ecol. Resour.">
        <title>Chromosome-level genome assembly of a triploid poplar Populus alba 'Berolinensis'.</title>
        <authorList>
            <person name="Chen S."/>
            <person name="Yu Y."/>
            <person name="Wang X."/>
            <person name="Wang S."/>
            <person name="Zhang T."/>
            <person name="Zhou Y."/>
            <person name="He R."/>
            <person name="Meng N."/>
            <person name="Wang Y."/>
            <person name="Liu W."/>
            <person name="Liu Z."/>
            <person name="Liu J."/>
            <person name="Guo Q."/>
            <person name="Huang H."/>
            <person name="Sederoff R.R."/>
            <person name="Wang G."/>
            <person name="Qu G."/>
            <person name="Chen S."/>
        </authorList>
    </citation>
    <scope>NUCLEOTIDE SEQUENCE</scope>
    <source>
        <strain evidence="1">SC-2020</strain>
    </source>
</reference>
<proteinExistence type="predicted"/>
<organism evidence="1 2">
    <name type="scientific">Populus alba x Populus x berolinensis</name>
    <dbReference type="NCBI Taxonomy" id="444605"/>
    <lineage>
        <taxon>Eukaryota</taxon>
        <taxon>Viridiplantae</taxon>
        <taxon>Streptophyta</taxon>
        <taxon>Embryophyta</taxon>
        <taxon>Tracheophyta</taxon>
        <taxon>Spermatophyta</taxon>
        <taxon>Magnoliopsida</taxon>
        <taxon>eudicotyledons</taxon>
        <taxon>Gunneridae</taxon>
        <taxon>Pentapetalae</taxon>
        <taxon>rosids</taxon>
        <taxon>fabids</taxon>
        <taxon>Malpighiales</taxon>
        <taxon>Salicaceae</taxon>
        <taxon>Saliceae</taxon>
        <taxon>Populus</taxon>
    </lineage>
</organism>
<dbReference type="Proteomes" id="UP001164929">
    <property type="component" value="Chromosome 2"/>
</dbReference>
<gene>
    <name evidence="1" type="ORF">NC653_005460</name>
</gene>
<evidence type="ECO:0000313" key="2">
    <source>
        <dbReference type="Proteomes" id="UP001164929"/>
    </source>
</evidence>
<accession>A0AAD6WD40</accession>
<sequence>MLPLPVENELGCVGGVQLFPGKVTGLIFSSGDEIPAYESAWHFPITAKKQKQAHWVEGTCSFPLHPGFKLHRVRLSSPWCLACLLGLQDVHDAASNLSLSGKLREREDEASGRHGTYCRTSCF</sequence>
<dbReference type="AlphaFoldDB" id="A0AAD6WD40"/>
<protein>
    <submittedName>
        <fullName evidence="1">Uncharacterized protein</fullName>
    </submittedName>
</protein>
<evidence type="ECO:0000313" key="1">
    <source>
        <dbReference type="EMBL" id="KAJ7006114.1"/>
    </source>
</evidence>
<dbReference type="EMBL" id="JAQIZT010000002">
    <property type="protein sequence ID" value="KAJ7006114.1"/>
    <property type="molecule type" value="Genomic_DNA"/>
</dbReference>
<comment type="caution">
    <text evidence="1">The sequence shown here is derived from an EMBL/GenBank/DDBJ whole genome shotgun (WGS) entry which is preliminary data.</text>
</comment>